<dbReference type="AlphaFoldDB" id="A0A1E4THC8"/>
<evidence type="ECO:0000313" key="3">
    <source>
        <dbReference type="Proteomes" id="UP000095023"/>
    </source>
</evidence>
<name>A0A1E4THC8_9ASCO</name>
<reference evidence="3" key="1">
    <citation type="submission" date="2016-02" db="EMBL/GenBank/DDBJ databases">
        <title>Comparative genomics of biotechnologically important yeasts.</title>
        <authorList>
            <consortium name="DOE Joint Genome Institute"/>
            <person name="Riley R."/>
            <person name="Haridas S."/>
            <person name="Wolfe K.H."/>
            <person name="Lopes M.R."/>
            <person name="Hittinger C.T."/>
            <person name="Goker M."/>
            <person name="Salamov A."/>
            <person name="Wisecaver J."/>
            <person name="Long T.M."/>
            <person name="Aerts A.L."/>
            <person name="Barry K."/>
            <person name="Choi C."/>
            <person name="Clum A."/>
            <person name="Coughlan A.Y."/>
            <person name="Deshpande S."/>
            <person name="Douglass A.P."/>
            <person name="Hanson S.J."/>
            <person name="Klenk H.-P."/>
            <person name="Labutti K."/>
            <person name="Lapidus A."/>
            <person name="Lindquist E."/>
            <person name="Lipzen A."/>
            <person name="Meier-Kolthoff J.P."/>
            <person name="Ohm R.A."/>
            <person name="Otillar R.P."/>
            <person name="Pangilinan J."/>
            <person name="Peng Y."/>
            <person name="Rokas A."/>
            <person name="Rosa C.A."/>
            <person name="Scheuner C."/>
            <person name="Sibirny A.A."/>
            <person name="Slot J.C."/>
            <person name="Stielow J.B."/>
            <person name="Sun H."/>
            <person name="Kurtzman C.P."/>
            <person name="Blackwell M."/>
            <person name="Jeffries T.W."/>
            <person name="Grigoriev I.V."/>
        </authorList>
    </citation>
    <scope>NUCLEOTIDE SEQUENCE [LARGE SCALE GENOMIC DNA]</scope>
    <source>
        <strain evidence="3">NRRL Y-17796</strain>
    </source>
</reference>
<evidence type="ECO:0000313" key="2">
    <source>
        <dbReference type="EMBL" id="ODV91162.1"/>
    </source>
</evidence>
<proteinExistence type="predicted"/>
<sequence length="212" mass="23281">MARNLAIYGNLKQPHLPSLDANVTSLMDQEDFENMRHAESLSSIGTPLILKGLSMLPLCGYTTTEVIDVRTSISFTDVSKRHTLNSDSDDSEVTQPRARKRPRSKFTSGLIGGRSSAAAGPNAAFVYNELLCIKPPLLDTPDSFQVPLRQEMNSGNAKVKFVSQSHDRRPAGPKSASVTTLSSRQFLKFEPNRLVLKRLGIYNNSNKTDASS</sequence>
<gene>
    <name evidence="2" type="ORF">CANCADRAFT_44773</name>
</gene>
<protein>
    <submittedName>
        <fullName evidence="2">Uncharacterized protein</fullName>
    </submittedName>
</protein>
<evidence type="ECO:0000256" key="1">
    <source>
        <dbReference type="SAM" id="MobiDB-lite"/>
    </source>
</evidence>
<dbReference type="EMBL" id="KV453842">
    <property type="protein sequence ID" value="ODV91162.1"/>
    <property type="molecule type" value="Genomic_DNA"/>
</dbReference>
<feature type="region of interest" description="Disordered" evidence="1">
    <location>
        <begin position="82"/>
        <end position="114"/>
    </location>
</feature>
<dbReference type="Proteomes" id="UP000095023">
    <property type="component" value="Unassembled WGS sequence"/>
</dbReference>
<keyword evidence="3" id="KW-1185">Reference proteome</keyword>
<organism evidence="2 3">
    <name type="scientific">Tortispora caseinolytica NRRL Y-17796</name>
    <dbReference type="NCBI Taxonomy" id="767744"/>
    <lineage>
        <taxon>Eukaryota</taxon>
        <taxon>Fungi</taxon>
        <taxon>Dikarya</taxon>
        <taxon>Ascomycota</taxon>
        <taxon>Saccharomycotina</taxon>
        <taxon>Trigonopsidomycetes</taxon>
        <taxon>Trigonopsidales</taxon>
        <taxon>Trigonopsidaceae</taxon>
        <taxon>Tortispora</taxon>
    </lineage>
</organism>
<accession>A0A1E4THC8</accession>